<evidence type="ECO:0000256" key="10">
    <source>
        <dbReference type="SAM" id="MobiDB-lite"/>
    </source>
</evidence>
<sequence length="387" mass="43525">MSSSEGAPESKKPRPESSSNGSLEQNGTATGAGGDSRDKVALITGITGQDGSYLAEFLLKKDYEVHGIIRRASTFNTTRIEHLYADPKAHKGGRMKLHYGDMTDSSSLVKIINMVKPTEIYNLAAQSHVKVSFDLSEYTAEVDAVGTLRILDAIRTCGMEKTVRFYQASTSELYGKVVETPQNEQTPFYPRSPYACAKMYGFWIVINYREAYNMYACNGILFNHESPRRGENFVTRKITRSVAKILLKQMEYFELGNLDSKRDWGHASDYVEAMWMMLQRDSPTDYVIATGETHSVREFVEAAFKHIGREITWQGKGVDEVGVESSTGVVRVRINPKYFRPTEVDLLQGDASKAKRELDWAPKVSFLELVSDMMKADIELMKKNPIA</sequence>
<reference evidence="12" key="3">
    <citation type="submission" date="2025-05" db="UniProtKB">
        <authorList>
            <consortium name="EnsemblMetazoa"/>
        </authorList>
    </citation>
    <scope>IDENTIFICATION</scope>
</reference>
<evidence type="ECO:0000256" key="2">
    <source>
        <dbReference type="ARBA" id="ARBA00004912"/>
    </source>
</evidence>
<evidence type="ECO:0000313" key="12">
    <source>
        <dbReference type="EnsemblMetazoa" id="XP_016973260.1"/>
    </source>
</evidence>
<evidence type="ECO:0000256" key="5">
    <source>
        <dbReference type="ARBA" id="ARBA00022857"/>
    </source>
</evidence>
<dbReference type="PANTHER" id="PTHR43715:SF1">
    <property type="entry name" value="GDP-MANNOSE 4,6 DEHYDRATASE"/>
    <property type="match status" value="1"/>
</dbReference>
<accession>A0A6P4E5G5</accession>
<dbReference type="GeneID" id="108040330"/>
<dbReference type="PANTHER" id="PTHR43715">
    <property type="entry name" value="GDP-MANNOSE 4,6-DEHYDRATASE"/>
    <property type="match status" value="1"/>
</dbReference>
<evidence type="ECO:0000256" key="6">
    <source>
        <dbReference type="ARBA" id="ARBA00023239"/>
    </source>
</evidence>
<organism evidence="14">
    <name type="scientific">Drosophila rhopaloa</name>
    <name type="common">Fruit fly</name>
    <dbReference type="NCBI Taxonomy" id="1041015"/>
    <lineage>
        <taxon>Eukaryota</taxon>
        <taxon>Metazoa</taxon>
        <taxon>Ecdysozoa</taxon>
        <taxon>Arthropoda</taxon>
        <taxon>Hexapoda</taxon>
        <taxon>Insecta</taxon>
        <taxon>Pterygota</taxon>
        <taxon>Neoptera</taxon>
        <taxon>Endopterygota</taxon>
        <taxon>Diptera</taxon>
        <taxon>Brachycera</taxon>
        <taxon>Muscomorpha</taxon>
        <taxon>Ephydroidea</taxon>
        <taxon>Drosophilidae</taxon>
        <taxon>Drosophila</taxon>
        <taxon>Sophophora</taxon>
    </lineage>
</organism>
<comment type="cofactor">
    <cofactor evidence="1">
        <name>NADP(+)</name>
        <dbReference type="ChEBI" id="CHEBI:58349"/>
    </cofactor>
</comment>
<evidence type="ECO:0000313" key="13">
    <source>
        <dbReference type="Proteomes" id="UP001652680"/>
    </source>
</evidence>
<dbReference type="Gene3D" id="3.90.25.10">
    <property type="entry name" value="UDP-galactose 4-epimerase, domain 1"/>
    <property type="match status" value="1"/>
</dbReference>
<evidence type="ECO:0000256" key="3">
    <source>
        <dbReference type="ARBA" id="ARBA00009263"/>
    </source>
</evidence>
<dbReference type="InterPro" id="IPR016040">
    <property type="entry name" value="NAD(P)-bd_dom"/>
</dbReference>
<feature type="region of interest" description="Disordered" evidence="10">
    <location>
        <begin position="1"/>
        <end position="36"/>
    </location>
</feature>
<evidence type="ECO:0000256" key="4">
    <source>
        <dbReference type="ARBA" id="ARBA00011989"/>
    </source>
</evidence>
<reference evidence="13" key="1">
    <citation type="journal article" date="2021" name="Elife">
        <title>Highly contiguous assemblies of 101 drosophilid genomes.</title>
        <authorList>
            <person name="Kim B.Y."/>
            <person name="Wang J.R."/>
            <person name="Miller D.E."/>
            <person name="Barmina O."/>
            <person name="Delaney E."/>
            <person name="Thompson A."/>
            <person name="Comeault A.A."/>
            <person name="Peede D."/>
            <person name="D'Agostino E.R."/>
            <person name="Pelaez J."/>
            <person name="Aguilar J.M."/>
            <person name="Haji D."/>
            <person name="Matsunaga T."/>
            <person name="Armstrong E.E."/>
            <person name="Zych M."/>
            <person name="Ogawa Y."/>
            <person name="Stamenkovic-Radak M."/>
            <person name="Jelic M."/>
            <person name="Veselinovic M.S."/>
            <person name="Tanaskovic M."/>
            <person name="Eric P."/>
            <person name="Gao J.J."/>
            <person name="Katoh T.K."/>
            <person name="Toda M.J."/>
            <person name="Watabe H."/>
            <person name="Watada M."/>
            <person name="Davis J.S."/>
            <person name="Moyle L.C."/>
            <person name="Manoli G."/>
            <person name="Bertolini E."/>
            <person name="Kostal V."/>
            <person name="Hawley R.S."/>
            <person name="Takahashi A."/>
            <person name="Jones C.D."/>
            <person name="Price D.K."/>
            <person name="Whiteman N."/>
            <person name="Kopp A."/>
            <person name="Matute D.R."/>
            <person name="Petrov D.A."/>
        </authorList>
    </citation>
    <scope>NUCLEOTIDE SEQUENCE [LARGE SCALE GENOMIC DNA]</scope>
</reference>
<dbReference type="FunFam" id="3.40.50.720:FF:001053">
    <property type="entry name" value="GDP-mannose 4,6 dehydratase"/>
    <property type="match status" value="1"/>
</dbReference>
<evidence type="ECO:0000256" key="1">
    <source>
        <dbReference type="ARBA" id="ARBA00001937"/>
    </source>
</evidence>
<keyword evidence="5" id="KW-0521">NADP</keyword>
<dbReference type="GO" id="GO:0042351">
    <property type="term" value="P:'de novo' GDP-L-fucose biosynthetic process"/>
    <property type="evidence" value="ECO:0007669"/>
    <property type="project" value="UniProtKB-UniPathway"/>
</dbReference>
<protein>
    <recommendedName>
        <fullName evidence="9">GDP-mannose 4,6 dehydratase</fullName>
        <ecNumber evidence="4">4.2.1.47</ecNumber>
    </recommendedName>
    <alternativeName>
        <fullName evidence="7">GDP-D-mannose dehydratase</fullName>
    </alternativeName>
</protein>
<evidence type="ECO:0000313" key="14">
    <source>
        <dbReference type="RefSeq" id="XP_016973260.1"/>
    </source>
</evidence>
<dbReference type="Proteomes" id="UP001652680">
    <property type="component" value="Unassembled WGS sequence"/>
</dbReference>
<keyword evidence="13" id="KW-1185">Reference proteome</keyword>
<reference evidence="14" key="2">
    <citation type="submission" date="2025-04" db="UniProtKB">
        <authorList>
            <consortium name="RefSeq"/>
        </authorList>
    </citation>
    <scope>IDENTIFICATION</scope>
</reference>
<dbReference type="EC" id="4.2.1.47" evidence="4"/>
<proteinExistence type="inferred from homology"/>
<dbReference type="UniPathway" id="UPA00128">
    <property type="reaction ID" value="UER00190"/>
</dbReference>
<dbReference type="OMA" id="HWQTVNY"/>
<dbReference type="AlphaFoldDB" id="A0A6P4E5G5"/>
<dbReference type="SUPFAM" id="SSF51735">
    <property type="entry name" value="NAD(P)-binding Rossmann-fold domains"/>
    <property type="match status" value="1"/>
</dbReference>
<evidence type="ECO:0000256" key="9">
    <source>
        <dbReference type="ARBA" id="ARBA00071431"/>
    </source>
</evidence>
<dbReference type="CTD" id="33716"/>
<gene>
    <name evidence="14" type="primary">LOC108040330</name>
    <name evidence="12" type="synonym">108040330</name>
</gene>
<keyword evidence="6" id="KW-0456">Lyase</keyword>
<comment type="similarity">
    <text evidence="3">Belongs to the NAD(P)-dependent epimerase/dehydratase family. GDP-mannose 4,6-dehydratase subfamily.</text>
</comment>
<dbReference type="Pfam" id="PF16363">
    <property type="entry name" value="GDP_Man_Dehyd"/>
    <property type="match status" value="1"/>
</dbReference>
<evidence type="ECO:0000259" key="11">
    <source>
        <dbReference type="Pfam" id="PF16363"/>
    </source>
</evidence>
<dbReference type="EnsemblMetazoa" id="XM_017117771.2">
    <property type="protein sequence ID" value="XP_016973260.1"/>
    <property type="gene ID" value="LOC108040330"/>
</dbReference>
<evidence type="ECO:0000256" key="8">
    <source>
        <dbReference type="ARBA" id="ARBA00050823"/>
    </source>
</evidence>
<dbReference type="HAMAP" id="MF_00955">
    <property type="entry name" value="GDP_Man_dehydratase"/>
    <property type="match status" value="1"/>
</dbReference>
<dbReference type="InterPro" id="IPR036291">
    <property type="entry name" value="NAD(P)-bd_dom_sf"/>
</dbReference>
<dbReference type="NCBIfam" id="TIGR01472">
    <property type="entry name" value="gmd"/>
    <property type="match status" value="1"/>
</dbReference>
<name>A0A6P4E5G5_DRORH</name>
<comment type="pathway">
    <text evidence="2">Nucleotide-sugar biosynthesis; GDP-L-fucose biosynthesis via de novo pathway; GDP-L-fucose from GDP-alpha-D-mannose: step 1/2.</text>
</comment>
<comment type="catalytic activity">
    <reaction evidence="8">
        <text>GDP-alpha-D-mannose = GDP-4-dehydro-alpha-D-rhamnose + H2O</text>
        <dbReference type="Rhea" id="RHEA:23820"/>
        <dbReference type="ChEBI" id="CHEBI:15377"/>
        <dbReference type="ChEBI" id="CHEBI:57527"/>
        <dbReference type="ChEBI" id="CHEBI:57964"/>
        <dbReference type="EC" id="4.2.1.47"/>
    </reaction>
    <physiologicalReaction direction="left-to-right" evidence="8">
        <dbReference type="Rhea" id="RHEA:23821"/>
    </physiologicalReaction>
</comment>
<dbReference type="Gene3D" id="3.40.50.720">
    <property type="entry name" value="NAD(P)-binding Rossmann-like Domain"/>
    <property type="match status" value="1"/>
</dbReference>
<dbReference type="CDD" id="cd05260">
    <property type="entry name" value="GDP_MD_SDR_e"/>
    <property type="match status" value="1"/>
</dbReference>
<dbReference type="InterPro" id="IPR006368">
    <property type="entry name" value="GDP_Man_deHydtase"/>
</dbReference>
<feature type="compositionally biased region" description="Polar residues" evidence="10">
    <location>
        <begin position="20"/>
        <end position="29"/>
    </location>
</feature>
<dbReference type="OrthoDB" id="10253554at2759"/>
<dbReference type="GO" id="GO:0008446">
    <property type="term" value="F:GDP-mannose 4,6-dehydratase activity"/>
    <property type="evidence" value="ECO:0007669"/>
    <property type="project" value="UniProtKB-EC"/>
</dbReference>
<feature type="domain" description="NAD(P)-binding" evidence="11">
    <location>
        <begin position="42"/>
        <end position="373"/>
    </location>
</feature>
<dbReference type="RefSeq" id="XP_016973260.1">
    <property type="nucleotide sequence ID" value="XM_017117771.1"/>
</dbReference>
<evidence type="ECO:0000256" key="7">
    <source>
        <dbReference type="ARBA" id="ARBA00031085"/>
    </source>
</evidence>